<evidence type="ECO:0000256" key="1">
    <source>
        <dbReference type="ARBA" id="ARBA00022448"/>
    </source>
</evidence>
<keyword evidence="4" id="KW-0175">Coiled coil</keyword>
<comment type="similarity">
    <text evidence="3">Belongs to the bacterial solute-binding protein 9 family.</text>
</comment>
<feature type="chain" id="PRO_5044502680" description="Adhesin" evidence="5">
    <location>
        <begin position="21"/>
        <end position="315"/>
    </location>
</feature>
<dbReference type="GO" id="GO:0030001">
    <property type="term" value="P:metal ion transport"/>
    <property type="evidence" value="ECO:0007669"/>
    <property type="project" value="InterPro"/>
</dbReference>
<dbReference type="Proteomes" id="UP000018877">
    <property type="component" value="Unassembled WGS sequence"/>
</dbReference>
<evidence type="ECO:0000256" key="5">
    <source>
        <dbReference type="SAM" id="SignalP"/>
    </source>
</evidence>
<keyword evidence="2 5" id="KW-0732">Signal</keyword>
<dbReference type="RefSeq" id="WP_024030133.1">
    <property type="nucleotide sequence ID" value="NZ_ALAN01000110.1"/>
</dbReference>
<dbReference type="GO" id="GO:0007155">
    <property type="term" value="P:cell adhesion"/>
    <property type="evidence" value="ECO:0007669"/>
    <property type="project" value="InterPro"/>
</dbReference>
<evidence type="ECO:0000313" key="7">
    <source>
        <dbReference type="Proteomes" id="UP000018877"/>
    </source>
</evidence>
<reference evidence="6 7" key="1">
    <citation type="journal article" date="2014" name="Environ. Microbiol.">
        <title>The nitrate-ammonifying and nosZ-carrying bacterium Bacillus vireti is a potent source and sink for nitric and nitrous oxide under high nitrate conditions.</title>
        <authorList>
            <person name="Mania D."/>
            <person name="Heylen K."/>
            <person name="van Spanning R.J."/>
            <person name="Frostegard A."/>
        </authorList>
    </citation>
    <scope>NUCLEOTIDE SEQUENCE [LARGE SCALE GENOMIC DNA]</scope>
    <source>
        <strain evidence="6 7">LMG 21834</strain>
    </source>
</reference>
<dbReference type="GO" id="GO:0046872">
    <property type="term" value="F:metal ion binding"/>
    <property type="evidence" value="ECO:0007669"/>
    <property type="project" value="InterPro"/>
</dbReference>
<proteinExistence type="inferred from homology"/>
<evidence type="ECO:0008006" key="8">
    <source>
        <dbReference type="Google" id="ProtNLM"/>
    </source>
</evidence>
<dbReference type="SUPFAM" id="SSF53807">
    <property type="entry name" value="Helical backbone' metal receptor"/>
    <property type="match status" value="1"/>
</dbReference>
<evidence type="ECO:0000256" key="3">
    <source>
        <dbReference type="RuleBase" id="RU003512"/>
    </source>
</evidence>
<dbReference type="Gene3D" id="3.40.50.1980">
    <property type="entry name" value="Nitrogenase molybdenum iron protein domain"/>
    <property type="match status" value="2"/>
</dbReference>
<feature type="coiled-coil region" evidence="4">
    <location>
        <begin position="173"/>
        <end position="204"/>
    </location>
</feature>
<protein>
    <recommendedName>
        <fullName evidence="8">Adhesin</fullName>
    </recommendedName>
</protein>
<comment type="caution">
    <text evidence="6">The sequence shown here is derived from an EMBL/GenBank/DDBJ whole genome shotgun (WGS) entry which is preliminary data.</text>
</comment>
<dbReference type="PRINTS" id="PR00690">
    <property type="entry name" value="ADHESNFAMILY"/>
</dbReference>
<name>A0AB94IIV4_9BACI</name>
<dbReference type="PROSITE" id="PS51257">
    <property type="entry name" value="PROKAR_LIPOPROTEIN"/>
    <property type="match status" value="1"/>
</dbReference>
<dbReference type="Pfam" id="PF01297">
    <property type="entry name" value="ZnuA"/>
    <property type="match status" value="1"/>
</dbReference>
<dbReference type="PANTHER" id="PTHR42953:SF8">
    <property type="entry name" value="ZINT DOMAIN-CONTAINING PROTEIN"/>
    <property type="match status" value="1"/>
</dbReference>
<dbReference type="InterPro" id="IPR006127">
    <property type="entry name" value="ZnuA-like"/>
</dbReference>
<evidence type="ECO:0000313" key="6">
    <source>
        <dbReference type="EMBL" id="ETI66979.1"/>
    </source>
</evidence>
<evidence type="ECO:0000256" key="2">
    <source>
        <dbReference type="ARBA" id="ARBA00022729"/>
    </source>
</evidence>
<evidence type="ECO:0000256" key="4">
    <source>
        <dbReference type="SAM" id="Coils"/>
    </source>
</evidence>
<keyword evidence="7" id="KW-1185">Reference proteome</keyword>
<keyword evidence="1 3" id="KW-0813">Transport</keyword>
<dbReference type="InterPro" id="IPR006129">
    <property type="entry name" value="AdhesinB"/>
</dbReference>
<dbReference type="PANTHER" id="PTHR42953">
    <property type="entry name" value="HIGH-AFFINITY ZINC UPTAKE SYSTEM PROTEIN ZNUA-RELATED"/>
    <property type="match status" value="1"/>
</dbReference>
<dbReference type="InterPro" id="IPR050492">
    <property type="entry name" value="Bact_metal-bind_prot9"/>
</dbReference>
<feature type="signal peptide" evidence="5">
    <location>
        <begin position="1"/>
        <end position="20"/>
    </location>
</feature>
<dbReference type="EMBL" id="ALAN01000110">
    <property type="protein sequence ID" value="ETI66979.1"/>
    <property type="molecule type" value="Genomic_DNA"/>
</dbReference>
<organism evidence="6 7">
    <name type="scientific">Neobacillus vireti LMG 21834</name>
    <dbReference type="NCBI Taxonomy" id="1131730"/>
    <lineage>
        <taxon>Bacteria</taxon>
        <taxon>Bacillati</taxon>
        <taxon>Bacillota</taxon>
        <taxon>Bacilli</taxon>
        <taxon>Bacillales</taxon>
        <taxon>Bacillaceae</taxon>
        <taxon>Neobacillus</taxon>
    </lineage>
</organism>
<dbReference type="PRINTS" id="PR00691">
    <property type="entry name" value="ADHESINB"/>
</dbReference>
<accession>A0AB94IIV4</accession>
<dbReference type="InterPro" id="IPR006128">
    <property type="entry name" value="Lipoprotein_PsaA-like"/>
</dbReference>
<dbReference type="AlphaFoldDB" id="A0AB94IIV4"/>
<sequence>MKKIILILSIFLPLSLILSACSNKKDQTQTKKDQLTIYTTVFPLQYFTERIGGKYVDVKTIYPPGADEHTFEPSQKDMMNLADSDLFFYIGLGLEGFVEKAKGTLKNENVTLVPAADKLQLPKDVHADEEDEDGHDDHHHGDVNPHVWLDPLYSKEMAAVIRDQLVKKMPQNKEIFTENYQKLALELDDLNKQYEQTITNAKHKKIIVTHAAFGYWEHRYGIEQISISGLSTTNEPTQKELEKIISVADHEGLHYILFEQNVQSKLGKVVQKEIGAKALPIHNLAVLSRDDIKNKETYFSLMSKNLETLNTALNN</sequence>
<gene>
    <name evidence="6" type="ORF">BAVI_19829</name>
</gene>